<proteinExistence type="predicted"/>
<dbReference type="RefSeq" id="WP_111647115.1">
    <property type="nucleotide sequence ID" value="NZ_JACHWI010000001.1"/>
</dbReference>
<feature type="short sequence motif" description="GXSXG" evidence="4">
    <location>
        <begin position="44"/>
        <end position="48"/>
    </location>
</feature>
<dbReference type="InterPro" id="IPR016035">
    <property type="entry name" value="Acyl_Trfase/lysoPLipase"/>
</dbReference>
<dbReference type="OrthoDB" id="4080114at2"/>
<dbReference type="PANTHER" id="PTHR14226:SF29">
    <property type="entry name" value="NEUROPATHY TARGET ESTERASE SWS"/>
    <property type="match status" value="1"/>
</dbReference>
<organism evidence="6 7">
    <name type="scientific">Actinoplanes lutulentus</name>
    <dbReference type="NCBI Taxonomy" id="1287878"/>
    <lineage>
        <taxon>Bacteria</taxon>
        <taxon>Bacillati</taxon>
        <taxon>Actinomycetota</taxon>
        <taxon>Actinomycetes</taxon>
        <taxon>Micromonosporales</taxon>
        <taxon>Micromonosporaceae</taxon>
        <taxon>Actinoplanes</taxon>
    </lineage>
</organism>
<feature type="active site" description="Nucleophile" evidence="4">
    <location>
        <position position="46"/>
    </location>
</feature>
<feature type="domain" description="PNPLA" evidence="5">
    <location>
        <begin position="13"/>
        <end position="171"/>
    </location>
</feature>
<gene>
    <name evidence="6" type="ORF">B0I29_101479</name>
</gene>
<dbReference type="CDD" id="cd07205">
    <property type="entry name" value="Pat_PNPLA6_PNPLA7_NTE1_like"/>
    <property type="match status" value="1"/>
</dbReference>
<evidence type="ECO:0000256" key="2">
    <source>
        <dbReference type="ARBA" id="ARBA00022963"/>
    </source>
</evidence>
<dbReference type="Proteomes" id="UP000249341">
    <property type="component" value="Unassembled WGS sequence"/>
</dbReference>
<dbReference type="Gene3D" id="3.40.1090.10">
    <property type="entry name" value="Cytosolic phospholipase A2 catalytic domain"/>
    <property type="match status" value="2"/>
</dbReference>
<protein>
    <submittedName>
        <fullName evidence="6">NTE family protein</fullName>
    </submittedName>
</protein>
<dbReference type="EMBL" id="QLMJ01000001">
    <property type="protein sequence ID" value="RAK43349.1"/>
    <property type="molecule type" value="Genomic_DNA"/>
</dbReference>
<dbReference type="SUPFAM" id="SSF52151">
    <property type="entry name" value="FabD/lysophospholipase-like"/>
    <property type="match status" value="1"/>
</dbReference>
<comment type="caution">
    <text evidence="6">The sequence shown here is derived from an EMBL/GenBank/DDBJ whole genome shotgun (WGS) entry which is preliminary data.</text>
</comment>
<evidence type="ECO:0000256" key="4">
    <source>
        <dbReference type="PROSITE-ProRule" id="PRU01161"/>
    </source>
</evidence>
<comment type="caution">
    <text evidence="4">Lacks conserved residue(s) required for the propagation of feature annotation.</text>
</comment>
<evidence type="ECO:0000259" key="5">
    <source>
        <dbReference type="PROSITE" id="PS51635"/>
    </source>
</evidence>
<keyword evidence="2 4" id="KW-0442">Lipid degradation</keyword>
<dbReference type="Pfam" id="PF01734">
    <property type="entry name" value="Patatin"/>
    <property type="match status" value="1"/>
</dbReference>
<evidence type="ECO:0000313" key="6">
    <source>
        <dbReference type="EMBL" id="RAK43349.1"/>
    </source>
</evidence>
<name>A0A327ZL48_9ACTN</name>
<dbReference type="InterPro" id="IPR050301">
    <property type="entry name" value="NTE"/>
</dbReference>
<keyword evidence="7" id="KW-1185">Reference proteome</keyword>
<dbReference type="InterPro" id="IPR002641">
    <property type="entry name" value="PNPLA_dom"/>
</dbReference>
<dbReference type="PROSITE" id="PS51635">
    <property type="entry name" value="PNPLA"/>
    <property type="match status" value="1"/>
</dbReference>
<evidence type="ECO:0000256" key="3">
    <source>
        <dbReference type="ARBA" id="ARBA00023098"/>
    </source>
</evidence>
<dbReference type="GO" id="GO:0016787">
    <property type="term" value="F:hydrolase activity"/>
    <property type="evidence" value="ECO:0007669"/>
    <property type="project" value="UniProtKB-UniRule"/>
</dbReference>
<accession>A0A327ZL48</accession>
<reference evidence="6 7" key="1">
    <citation type="submission" date="2018-06" db="EMBL/GenBank/DDBJ databases">
        <title>Genomic Encyclopedia of Type Strains, Phase III (KMG-III): the genomes of soil and plant-associated and newly described type strains.</title>
        <authorList>
            <person name="Whitman W."/>
        </authorList>
    </citation>
    <scope>NUCLEOTIDE SEQUENCE [LARGE SCALE GENOMIC DNA]</scope>
    <source>
        <strain evidence="6 7">CGMCC 4.7090</strain>
    </source>
</reference>
<keyword evidence="3 4" id="KW-0443">Lipid metabolism</keyword>
<dbReference type="AlphaFoldDB" id="A0A327ZL48"/>
<feature type="active site" description="Proton acceptor" evidence="4">
    <location>
        <position position="158"/>
    </location>
</feature>
<dbReference type="GO" id="GO:0016042">
    <property type="term" value="P:lipid catabolic process"/>
    <property type="evidence" value="ECO:0007669"/>
    <property type="project" value="UniProtKB-UniRule"/>
</dbReference>
<keyword evidence="1 4" id="KW-0378">Hydrolase</keyword>
<evidence type="ECO:0000313" key="7">
    <source>
        <dbReference type="Proteomes" id="UP000249341"/>
    </source>
</evidence>
<sequence length="283" mass="29272">MDVGETPEIKIGLALGGGSVRGAAHVGVLDVLDRAGLQPSVITGTSAGALVGALYAAGQAPSEILKLAQTLRWARLVRPGRTRKALFETSKLGVFLEAALGNATFEDLKLPFAAVACDLATGEEVVMREGSVAQAVMASAAVPGVFPPVDRDGLMLVDGSLVNIVPAGVARRLGADIVVAVDVSGPLPRRPPATILHIMVAVSTLQPGGIHNLAKDADLVLSPDVDGYAFWELSRIPEFEEAGRAAAEEALPLLRALKGAAAARKVWELSRQPTAIQASSSMP</sequence>
<evidence type="ECO:0000256" key="1">
    <source>
        <dbReference type="ARBA" id="ARBA00022801"/>
    </source>
</evidence>
<dbReference type="PANTHER" id="PTHR14226">
    <property type="entry name" value="NEUROPATHY TARGET ESTERASE/SWISS CHEESE D.MELANOGASTER"/>
    <property type="match status" value="1"/>
</dbReference>